<proteinExistence type="predicted"/>
<accession>A0A7J6A3C6</accession>
<gene>
    <name evidence="1" type="ORF">AMELA_G00205490</name>
</gene>
<organism evidence="1 2">
    <name type="scientific">Ameiurus melas</name>
    <name type="common">Black bullhead</name>
    <name type="synonym">Silurus melas</name>
    <dbReference type="NCBI Taxonomy" id="219545"/>
    <lineage>
        <taxon>Eukaryota</taxon>
        <taxon>Metazoa</taxon>
        <taxon>Chordata</taxon>
        <taxon>Craniata</taxon>
        <taxon>Vertebrata</taxon>
        <taxon>Euteleostomi</taxon>
        <taxon>Actinopterygii</taxon>
        <taxon>Neopterygii</taxon>
        <taxon>Teleostei</taxon>
        <taxon>Ostariophysi</taxon>
        <taxon>Siluriformes</taxon>
        <taxon>Ictaluridae</taxon>
        <taxon>Ameiurus</taxon>
    </lineage>
</organism>
<name>A0A7J6A3C6_AMEME</name>
<comment type="caution">
    <text evidence="1">The sequence shown here is derived from an EMBL/GenBank/DDBJ whole genome shotgun (WGS) entry which is preliminary data.</text>
</comment>
<dbReference type="EMBL" id="JAAGNN010000018">
    <property type="protein sequence ID" value="KAF4077213.1"/>
    <property type="molecule type" value="Genomic_DNA"/>
</dbReference>
<evidence type="ECO:0000313" key="2">
    <source>
        <dbReference type="Proteomes" id="UP000593565"/>
    </source>
</evidence>
<protein>
    <submittedName>
        <fullName evidence="1">Uncharacterized protein</fullName>
    </submittedName>
</protein>
<sequence length="61" mass="6771">SRACRDSRKSWEGAVPCAGFSASPLSSSVVVVHVRGGALCERREGERERERERARTVRILT</sequence>
<keyword evidence="2" id="KW-1185">Reference proteome</keyword>
<dbReference type="Proteomes" id="UP000593565">
    <property type="component" value="Unassembled WGS sequence"/>
</dbReference>
<feature type="non-terminal residue" evidence="1">
    <location>
        <position position="1"/>
    </location>
</feature>
<evidence type="ECO:0000313" key="1">
    <source>
        <dbReference type="EMBL" id="KAF4077213.1"/>
    </source>
</evidence>
<dbReference type="AlphaFoldDB" id="A0A7J6A3C6"/>
<reference evidence="1 2" key="1">
    <citation type="submission" date="2020-02" db="EMBL/GenBank/DDBJ databases">
        <title>A chromosome-scale genome assembly of the black bullhead catfish (Ameiurus melas).</title>
        <authorList>
            <person name="Wen M."/>
            <person name="Zham M."/>
            <person name="Cabau C."/>
            <person name="Klopp C."/>
            <person name="Donnadieu C."/>
            <person name="Roques C."/>
            <person name="Bouchez O."/>
            <person name="Lampietro C."/>
            <person name="Jouanno E."/>
            <person name="Herpin A."/>
            <person name="Louis A."/>
            <person name="Berthelot C."/>
            <person name="Parey E."/>
            <person name="Roest-Crollius H."/>
            <person name="Braasch I."/>
            <person name="Postlethwait J."/>
            <person name="Robinson-Rechavi M."/>
            <person name="Echchiki A."/>
            <person name="Begum T."/>
            <person name="Montfort J."/>
            <person name="Schartl M."/>
            <person name="Bobe J."/>
            <person name="Guiguen Y."/>
        </authorList>
    </citation>
    <scope>NUCLEOTIDE SEQUENCE [LARGE SCALE GENOMIC DNA]</scope>
    <source>
        <strain evidence="1">M_S1</strain>
        <tissue evidence="1">Blood</tissue>
    </source>
</reference>